<dbReference type="GO" id="GO:0006310">
    <property type="term" value="P:DNA recombination"/>
    <property type="evidence" value="ECO:0007669"/>
    <property type="project" value="UniProtKB-UniRule"/>
</dbReference>
<dbReference type="Pfam" id="PF07499">
    <property type="entry name" value="RuvA_C"/>
    <property type="match status" value="1"/>
</dbReference>
<evidence type="ECO:0000259" key="8">
    <source>
        <dbReference type="Pfam" id="PF07499"/>
    </source>
</evidence>
<evidence type="ECO:0000256" key="2">
    <source>
        <dbReference type="ARBA" id="ARBA00022763"/>
    </source>
</evidence>
<keyword evidence="5 6" id="KW-0234">DNA repair</keyword>
<comment type="caution">
    <text evidence="9">The sequence shown here is derived from an EMBL/GenBank/DDBJ whole genome shotgun (WGS) entry which is preliminary data.</text>
</comment>
<dbReference type="SUPFAM" id="SSF46929">
    <property type="entry name" value="DNA helicase RuvA subunit, C-terminal domain"/>
    <property type="match status" value="1"/>
</dbReference>
<sequence>MIAYLDGFLIEKKEDFIVVDVNGIGYQVFIPTYIFSKLPQNGEELKLFIYHHIREDEQTLYGFLSNKEKEFFELLVSVSGIGPKKGLKLISQSSFDRFVKAIKNDDINYLSSLKGVGKKTSKKLIFELKDKVKEIEVEIIGDTKQNTKANEAIEALVGLGFSPPIVRDIISSTVSNNKNLTTQELIKTGLRKLGKGS</sequence>
<evidence type="ECO:0000313" key="10">
    <source>
        <dbReference type="Proteomes" id="UP000324143"/>
    </source>
</evidence>
<dbReference type="GO" id="GO:0009378">
    <property type="term" value="F:four-way junction helicase activity"/>
    <property type="evidence" value="ECO:0007669"/>
    <property type="project" value="InterPro"/>
</dbReference>
<comment type="domain">
    <text evidence="6">Has three domains with a flexible linker between the domains II and III and assumes an 'L' shape. Domain III is highly mobile and contacts RuvB.</text>
</comment>
<dbReference type="SUPFAM" id="SSF50249">
    <property type="entry name" value="Nucleic acid-binding proteins"/>
    <property type="match status" value="1"/>
</dbReference>
<dbReference type="Pfam" id="PF14520">
    <property type="entry name" value="HHH_5"/>
    <property type="match status" value="1"/>
</dbReference>
<dbReference type="InterPro" id="IPR000085">
    <property type="entry name" value="RuvA"/>
</dbReference>
<feature type="domain" description="DNA helicase Holliday junction RuvA type" evidence="7">
    <location>
        <begin position="1"/>
        <end position="62"/>
    </location>
</feature>
<dbReference type="GO" id="GO:0006281">
    <property type="term" value="P:DNA repair"/>
    <property type="evidence" value="ECO:0007669"/>
    <property type="project" value="UniProtKB-UniRule"/>
</dbReference>
<dbReference type="GO" id="GO:0048476">
    <property type="term" value="C:Holliday junction resolvase complex"/>
    <property type="evidence" value="ECO:0007669"/>
    <property type="project" value="UniProtKB-UniRule"/>
</dbReference>
<name>A0A5D0MJJ7_9BACT</name>
<feature type="domain" description="Holliday junction DNA helicase RuvA C-terminal" evidence="8">
    <location>
        <begin position="149"/>
        <end position="193"/>
    </location>
</feature>
<organism evidence="9 10">
    <name type="scientific">Candidatus Mcinerneyibacterium aminivorans</name>
    <dbReference type="NCBI Taxonomy" id="2703815"/>
    <lineage>
        <taxon>Bacteria</taxon>
        <taxon>Candidatus Macinerneyibacteriota</taxon>
        <taxon>Candidatus Mcinerneyibacteria</taxon>
        <taxon>Candidatus Mcinerneyibacteriales</taxon>
        <taxon>Candidatus Mcinerneyibacteriaceae</taxon>
        <taxon>Candidatus Mcinerneyibacterium</taxon>
    </lineage>
</organism>
<evidence type="ECO:0000259" key="7">
    <source>
        <dbReference type="Pfam" id="PF01330"/>
    </source>
</evidence>
<dbReference type="CDD" id="cd14332">
    <property type="entry name" value="UBA_RuvA_C"/>
    <property type="match status" value="1"/>
</dbReference>
<keyword evidence="2 6" id="KW-0227">DNA damage</keyword>
<evidence type="ECO:0000256" key="6">
    <source>
        <dbReference type="HAMAP-Rule" id="MF_00031"/>
    </source>
</evidence>
<keyword evidence="10" id="KW-1185">Reference proteome</keyword>
<keyword evidence="3 6" id="KW-0238">DNA-binding</keyword>
<evidence type="ECO:0000256" key="4">
    <source>
        <dbReference type="ARBA" id="ARBA00023172"/>
    </source>
</evidence>
<evidence type="ECO:0000256" key="3">
    <source>
        <dbReference type="ARBA" id="ARBA00023125"/>
    </source>
</evidence>
<dbReference type="InterPro" id="IPR012340">
    <property type="entry name" value="NA-bd_OB-fold"/>
</dbReference>
<dbReference type="SUPFAM" id="SSF47781">
    <property type="entry name" value="RuvA domain 2-like"/>
    <property type="match status" value="1"/>
</dbReference>
<dbReference type="Proteomes" id="UP000324143">
    <property type="component" value="Unassembled WGS sequence"/>
</dbReference>
<dbReference type="GO" id="GO:0009379">
    <property type="term" value="C:Holliday junction helicase complex"/>
    <property type="evidence" value="ECO:0007669"/>
    <property type="project" value="InterPro"/>
</dbReference>
<gene>
    <name evidence="6 9" type="primary">ruvA</name>
    <name evidence="9" type="ORF">FXF47_04350</name>
</gene>
<evidence type="ECO:0000256" key="1">
    <source>
        <dbReference type="ARBA" id="ARBA00022490"/>
    </source>
</evidence>
<comment type="similarity">
    <text evidence="6">Belongs to the RuvA family.</text>
</comment>
<dbReference type="EMBL" id="VSIX01000035">
    <property type="protein sequence ID" value="TYB31378.1"/>
    <property type="molecule type" value="Genomic_DNA"/>
</dbReference>
<comment type="subcellular location">
    <subcellularLocation>
        <location evidence="6">Cytoplasm</location>
    </subcellularLocation>
</comment>
<dbReference type="GO" id="GO:0005524">
    <property type="term" value="F:ATP binding"/>
    <property type="evidence" value="ECO:0007669"/>
    <property type="project" value="InterPro"/>
</dbReference>
<dbReference type="InterPro" id="IPR013849">
    <property type="entry name" value="DNA_helicase_Holl-junc_RuvA_I"/>
</dbReference>
<keyword evidence="1 6" id="KW-0963">Cytoplasm</keyword>
<dbReference type="Pfam" id="PF01330">
    <property type="entry name" value="RuvA_N"/>
    <property type="match status" value="1"/>
</dbReference>
<accession>A0A5D0MJJ7</accession>
<comment type="function">
    <text evidence="6">The RuvA-RuvB-RuvC complex processes Holliday junction (HJ) DNA during genetic recombination and DNA repair, while the RuvA-RuvB complex plays an important role in the rescue of blocked DNA replication forks via replication fork reversal (RFR). RuvA specifically binds to HJ cruciform DNA, conferring on it an open structure. The RuvB hexamer acts as an ATP-dependent pump, pulling dsDNA into and through the RuvAB complex. HJ branch migration allows RuvC to scan DNA until it finds its consensus sequence, where it cleaves and resolves the cruciform DNA.</text>
</comment>
<comment type="subunit">
    <text evidence="6">Homotetramer. Forms an RuvA(8)-RuvB(12)-Holliday junction (HJ) complex. HJ DNA is sandwiched between 2 RuvA tetramers; dsDNA enters through RuvA and exits via RuvB. An RuvB hexamer assembles on each DNA strand where it exits the tetramer. Each RuvB hexamer is contacted by two RuvA subunits (via domain III) on 2 adjacent RuvB subunits; this complex drives branch migration. In the full resolvosome a probable DNA-RuvA(4)-RuvB(12)-RuvC(2) complex forms which resolves the HJ.</text>
</comment>
<dbReference type="HAMAP" id="MF_00031">
    <property type="entry name" value="DNA_HJ_migration_RuvA"/>
    <property type="match status" value="1"/>
</dbReference>
<dbReference type="GO" id="GO:0005737">
    <property type="term" value="C:cytoplasm"/>
    <property type="evidence" value="ECO:0007669"/>
    <property type="project" value="UniProtKB-SubCell"/>
</dbReference>
<comment type="caution">
    <text evidence="6">Lacks conserved residue(s) required for the propagation of feature annotation.</text>
</comment>
<dbReference type="Gene3D" id="2.40.50.140">
    <property type="entry name" value="Nucleic acid-binding proteins"/>
    <property type="match status" value="1"/>
</dbReference>
<dbReference type="NCBIfam" id="TIGR00084">
    <property type="entry name" value="ruvA"/>
    <property type="match status" value="1"/>
</dbReference>
<dbReference type="Gene3D" id="1.10.8.10">
    <property type="entry name" value="DNA helicase RuvA subunit, C-terminal domain"/>
    <property type="match status" value="1"/>
</dbReference>
<dbReference type="GO" id="GO:0000400">
    <property type="term" value="F:four-way junction DNA binding"/>
    <property type="evidence" value="ECO:0007669"/>
    <property type="project" value="UniProtKB-UniRule"/>
</dbReference>
<dbReference type="Gene3D" id="1.10.150.20">
    <property type="entry name" value="5' to 3' exonuclease, C-terminal subdomain"/>
    <property type="match status" value="1"/>
</dbReference>
<reference evidence="9" key="1">
    <citation type="submission" date="2019-08" db="EMBL/GenBank/DDBJ databases">
        <title>Genomic characterization of a novel candidate phylum (ARYD3) from a high temperature, high salinity tertiary oil reservoir in north central Oklahoma, USA.</title>
        <authorList>
            <person name="Youssef N.H."/>
            <person name="Yadav A."/>
            <person name="Elshahed M.S."/>
        </authorList>
    </citation>
    <scope>NUCLEOTIDE SEQUENCE [LARGE SCALE GENOMIC DNA]</scope>
    <source>
        <strain evidence="9">ARYD3</strain>
    </source>
</reference>
<proteinExistence type="inferred from homology"/>
<evidence type="ECO:0000313" key="9">
    <source>
        <dbReference type="EMBL" id="TYB31378.1"/>
    </source>
</evidence>
<keyword evidence="4 6" id="KW-0233">DNA recombination</keyword>
<dbReference type="AlphaFoldDB" id="A0A5D0MJJ7"/>
<dbReference type="InterPro" id="IPR011114">
    <property type="entry name" value="RuvA_C"/>
</dbReference>
<feature type="region of interest" description="Domain I" evidence="6">
    <location>
        <begin position="1"/>
        <end position="64"/>
    </location>
</feature>
<feature type="region of interest" description="Domain III" evidence="6">
    <location>
        <begin position="144"/>
        <end position="197"/>
    </location>
</feature>
<evidence type="ECO:0000256" key="5">
    <source>
        <dbReference type="ARBA" id="ARBA00023204"/>
    </source>
</evidence>
<dbReference type="InterPro" id="IPR010994">
    <property type="entry name" value="RuvA_2-like"/>
</dbReference>
<dbReference type="InterPro" id="IPR036267">
    <property type="entry name" value="RuvA_C_sf"/>
</dbReference>
<protein>
    <recommendedName>
        <fullName evidence="6">Holliday junction branch migration complex subunit RuvA</fullName>
    </recommendedName>
</protein>